<dbReference type="Pfam" id="PF00440">
    <property type="entry name" value="TetR_N"/>
    <property type="match status" value="1"/>
</dbReference>
<evidence type="ECO:0000313" key="7">
    <source>
        <dbReference type="Proteomes" id="UP000582231"/>
    </source>
</evidence>
<evidence type="ECO:0000256" key="1">
    <source>
        <dbReference type="ARBA" id="ARBA00023015"/>
    </source>
</evidence>
<dbReference type="SUPFAM" id="SSF48498">
    <property type="entry name" value="Tetracyclin repressor-like, C-terminal domain"/>
    <property type="match status" value="1"/>
</dbReference>
<dbReference type="PANTHER" id="PTHR30055">
    <property type="entry name" value="HTH-TYPE TRANSCRIPTIONAL REGULATOR RUTR"/>
    <property type="match status" value="1"/>
</dbReference>
<dbReference type="SUPFAM" id="SSF46689">
    <property type="entry name" value="Homeodomain-like"/>
    <property type="match status" value="1"/>
</dbReference>
<evidence type="ECO:0000256" key="2">
    <source>
        <dbReference type="ARBA" id="ARBA00023125"/>
    </source>
</evidence>
<keyword evidence="3" id="KW-0804">Transcription</keyword>
<reference evidence="6 7" key="1">
    <citation type="submission" date="2020-07" db="EMBL/GenBank/DDBJ databases">
        <title>Sequencing the genomes of 1000 actinobacteria strains.</title>
        <authorList>
            <person name="Klenk H.-P."/>
        </authorList>
    </citation>
    <scope>NUCLEOTIDE SEQUENCE [LARGE SCALE GENOMIC DNA]</scope>
    <source>
        <strain evidence="6 7">DSM 19082</strain>
    </source>
</reference>
<accession>A0A852RN80</accession>
<feature type="domain" description="HTH tetR-type" evidence="5">
    <location>
        <begin position="1"/>
        <end position="61"/>
    </location>
</feature>
<dbReference type="Pfam" id="PF13305">
    <property type="entry name" value="TetR_C_33"/>
    <property type="match status" value="1"/>
</dbReference>
<dbReference type="InterPro" id="IPR009057">
    <property type="entry name" value="Homeodomain-like_sf"/>
</dbReference>
<dbReference type="GO" id="GO:0003700">
    <property type="term" value="F:DNA-binding transcription factor activity"/>
    <property type="evidence" value="ECO:0007669"/>
    <property type="project" value="TreeGrafter"/>
</dbReference>
<sequence>MSVRDRLVSVGTELLEEHGLAGISLRSIAGAAGVSHGAPRRHFPTYDALLAAVARRGLEDLGTEIGPALAADDLRAAARAYLAFARERPEMFALITRHDLLEGAGGNLREITGRWFADLGATLARTTGRRPTPEEVLALWSGVHGLAALTSRRATEPTGIDPAAALDVLLEWVS</sequence>
<organism evidence="6 7">
    <name type="scientific">Nocardioides kongjuensis</name>
    <dbReference type="NCBI Taxonomy" id="349522"/>
    <lineage>
        <taxon>Bacteria</taxon>
        <taxon>Bacillati</taxon>
        <taxon>Actinomycetota</taxon>
        <taxon>Actinomycetes</taxon>
        <taxon>Propionibacteriales</taxon>
        <taxon>Nocardioidaceae</taxon>
        <taxon>Nocardioides</taxon>
    </lineage>
</organism>
<dbReference type="Gene3D" id="1.10.357.10">
    <property type="entry name" value="Tetracycline Repressor, domain 2"/>
    <property type="match status" value="1"/>
</dbReference>
<dbReference type="GO" id="GO:0000976">
    <property type="term" value="F:transcription cis-regulatory region binding"/>
    <property type="evidence" value="ECO:0007669"/>
    <property type="project" value="TreeGrafter"/>
</dbReference>
<dbReference type="RefSeq" id="WP_179728267.1">
    <property type="nucleotide sequence ID" value="NZ_BAABEF010000001.1"/>
</dbReference>
<evidence type="ECO:0000256" key="4">
    <source>
        <dbReference type="PROSITE-ProRule" id="PRU00335"/>
    </source>
</evidence>
<evidence type="ECO:0000259" key="5">
    <source>
        <dbReference type="PROSITE" id="PS50977"/>
    </source>
</evidence>
<dbReference type="EMBL" id="JACCBF010000001">
    <property type="protein sequence ID" value="NYD32038.1"/>
    <property type="molecule type" value="Genomic_DNA"/>
</dbReference>
<dbReference type="Proteomes" id="UP000582231">
    <property type="component" value="Unassembled WGS sequence"/>
</dbReference>
<comment type="caution">
    <text evidence="6">The sequence shown here is derived from an EMBL/GenBank/DDBJ whole genome shotgun (WGS) entry which is preliminary data.</text>
</comment>
<dbReference type="PROSITE" id="PS50977">
    <property type="entry name" value="HTH_TETR_2"/>
    <property type="match status" value="1"/>
</dbReference>
<dbReference type="AlphaFoldDB" id="A0A852RN80"/>
<gene>
    <name evidence="6" type="ORF">BJ958_003584</name>
</gene>
<evidence type="ECO:0000256" key="3">
    <source>
        <dbReference type="ARBA" id="ARBA00023163"/>
    </source>
</evidence>
<dbReference type="PANTHER" id="PTHR30055:SF234">
    <property type="entry name" value="HTH-TYPE TRANSCRIPTIONAL REGULATOR BETI"/>
    <property type="match status" value="1"/>
</dbReference>
<keyword evidence="7" id="KW-1185">Reference proteome</keyword>
<dbReference type="InterPro" id="IPR050109">
    <property type="entry name" value="HTH-type_TetR-like_transc_reg"/>
</dbReference>
<keyword evidence="2 4" id="KW-0238">DNA-binding</keyword>
<protein>
    <submittedName>
        <fullName evidence="6">AcrR family transcriptional regulator</fullName>
    </submittedName>
</protein>
<dbReference type="InterPro" id="IPR036271">
    <property type="entry name" value="Tet_transcr_reg_TetR-rel_C_sf"/>
</dbReference>
<evidence type="ECO:0000313" key="6">
    <source>
        <dbReference type="EMBL" id="NYD32038.1"/>
    </source>
</evidence>
<dbReference type="InterPro" id="IPR025996">
    <property type="entry name" value="MT1864/Rv1816-like_C"/>
</dbReference>
<keyword evidence="1" id="KW-0805">Transcription regulation</keyword>
<proteinExistence type="predicted"/>
<name>A0A852RN80_9ACTN</name>
<dbReference type="InterPro" id="IPR001647">
    <property type="entry name" value="HTH_TetR"/>
</dbReference>
<feature type="DNA-binding region" description="H-T-H motif" evidence="4">
    <location>
        <begin position="24"/>
        <end position="43"/>
    </location>
</feature>